<accession>A0A6N1NS29</accession>
<reference evidence="1" key="2">
    <citation type="journal article" date="2018" name="Nat. Commun.">
        <title>Tailed giant Tupanvirus possesses the most complete translational apparatus of the known virosphere.</title>
        <authorList>
            <person name="Abrahao J."/>
            <person name="Silva L."/>
            <person name="Silva L.S."/>
            <person name="Khalil J.Y.B."/>
            <person name="Rodrigues R."/>
            <person name="Arantes T."/>
            <person name="Assis F."/>
            <person name="Boratto P."/>
            <person name="Andrade M."/>
            <person name="Kroon E.G."/>
            <person name="Ribeiro B."/>
            <person name="Bergier I."/>
            <person name="Seligmann H."/>
            <person name="Ghigo E."/>
            <person name="Colson P."/>
            <person name="Levasseur A."/>
            <person name="Kroemer G."/>
            <person name="Raoult D."/>
            <person name="La Scola B."/>
        </authorList>
    </citation>
    <scope>NUCLEOTIDE SEQUENCE [LARGE SCALE GENOMIC DNA]</scope>
    <source>
        <strain evidence="1">Deep ocean</strain>
    </source>
</reference>
<protein>
    <submittedName>
        <fullName evidence="1">Putative ORFan</fullName>
    </submittedName>
</protein>
<dbReference type="GeneID" id="80517896"/>
<organism evidence="1">
    <name type="scientific">Tupanvirus deep ocean</name>
    <dbReference type="NCBI Taxonomy" id="2126984"/>
    <lineage>
        <taxon>Viruses</taxon>
        <taxon>Varidnaviria</taxon>
        <taxon>Bamfordvirae</taxon>
        <taxon>Nucleocytoviricota</taxon>
        <taxon>Megaviricetes</taxon>
        <taxon>Imitervirales</taxon>
        <taxon>Mimiviridae</taxon>
        <taxon>Megamimivirinae</taxon>
        <taxon>Tupanvirus</taxon>
        <taxon>Tupanvirus altamarinense</taxon>
    </lineage>
</organism>
<name>A0A6N1NS29_9VIRU</name>
<dbReference type="RefSeq" id="YP_010781205.1">
    <property type="nucleotide sequence ID" value="NC_075038.1"/>
</dbReference>
<proteinExistence type="predicted"/>
<evidence type="ECO:0000313" key="1">
    <source>
        <dbReference type="EMBL" id="QKU34568.1"/>
    </source>
</evidence>
<reference evidence="1" key="1">
    <citation type="submission" date="2017-06" db="EMBL/GenBank/DDBJ databases">
        <authorList>
            <person name="Assis F.L."/>
            <person name="Abrahao J.S."/>
            <person name="Silva L."/>
            <person name="Khalil J.B."/>
            <person name="Rodrigues R."/>
            <person name="Silva L.S."/>
            <person name="Boratto P."/>
            <person name="Andrade M."/>
            <person name="Kroon E.G."/>
            <person name="Ribeiro B."/>
            <person name="Bergier I."/>
            <person name="Seligmann H."/>
            <person name="Ghigo E."/>
            <person name="Colson P."/>
            <person name="Levasseur A."/>
            <person name="Raoult D."/>
            <person name="Scola B.L."/>
        </authorList>
    </citation>
    <scope>NUCLEOTIDE SEQUENCE</scope>
    <source>
        <strain evidence="1">Deep ocean</strain>
    </source>
</reference>
<dbReference type="EMBL" id="MF405918">
    <property type="protein sequence ID" value="QKU34568.1"/>
    <property type="molecule type" value="Genomic_DNA"/>
</dbReference>
<sequence length="171" mass="20377">MEEHIVHCMDQLYRFGTMFKTNTVDNKARTMQFGYNLGRLVVLLKKINQIHSLNALLQYYDINMAKAVIYMGLDEHYMFENKQIDFGFAIGFIQESLCQSHEIWWKPIVPFAEQEKWDEVVKVTRDTLSKEKVDSKIYYYFPVFDSEVDICWQSVVEKIENANKKILEKMH</sequence>
<dbReference type="KEGG" id="vg:80517896"/>